<name>A0A9P4NAJ9_9PLEO</name>
<protein>
    <recommendedName>
        <fullName evidence="1">N-acetyltransferase domain-containing protein</fullName>
    </recommendedName>
</protein>
<evidence type="ECO:0000313" key="3">
    <source>
        <dbReference type="Proteomes" id="UP000800093"/>
    </source>
</evidence>
<accession>A0A9P4NAJ9</accession>
<dbReference type="EMBL" id="ML986581">
    <property type="protein sequence ID" value="KAF2269667.1"/>
    <property type="molecule type" value="Genomic_DNA"/>
</dbReference>
<comment type="caution">
    <text evidence="2">The sequence shown here is derived from an EMBL/GenBank/DDBJ whole genome shotgun (WGS) entry which is preliminary data.</text>
</comment>
<dbReference type="InterPro" id="IPR000182">
    <property type="entry name" value="GNAT_dom"/>
</dbReference>
<dbReference type="AlphaFoldDB" id="A0A9P4NAJ9"/>
<reference evidence="3" key="1">
    <citation type="journal article" date="2020" name="Stud. Mycol.">
        <title>101 Dothideomycetes genomes: A test case for predicting lifestyles and emergence of pathogens.</title>
        <authorList>
            <person name="Haridas S."/>
            <person name="Albert R."/>
            <person name="Binder M."/>
            <person name="Bloem J."/>
            <person name="LaButti K."/>
            <person name="Salamov A."/>
            <person name="Andreopoulos B."/>
            <person name="Baker S."/>
            <person name="Barry K."/>
            <person name="Bills G."/>
            <person name="Bluhm B."/>
            <person name="Cannon C."/>
            <person name="Castanera R."/>
            <person name="Culley D."/>
            <person name="Daum C."/>
            <person name="Ezra D."/>
            <person name="Gonzalez J."/>
            <person name="Henrissat B."/>
            <person name="Kuo A."/>
            <person name="Liang C."/>
            <person name="Lipzen A."/>
            <person name="Lutzoni F."/>
            <person name="Magnuson J."/>
            <person name="Mondo S."/>
            <person name="Nolan M."/>
            <person name="Ohm R."/>
            <person name="Pangilinan J."/>
            <person name="Park H.-J."/>
            <person name="Ramirez L."/>
            <person name="Alfaro M."/>
            <person name="Sun H."/>
            <person name="Tritt A."/>
            <person name="Yoshinaga Y."/>
            <person name="Zwiers L.-H."/>
            <person name="Turgeon B."/>
            <person name="Goodwin S."/>
            <person name="Spatafora J."/>
            <person name="Crous P."/>
            <person name="Grigoriev I."/>
        </authorList>
    </citation>
    <scope>NUCLEOTIDE SEQUENCE [LARGE SCALE GENOMIC DNA]</scope>
    <source>
        <strain evidence="3">CBS 304.66</strain>
    </source>
</reference>
<evidence type="ECO:0000259" key="1">
    <source>
        <dbReference type="PROSITE" id="PS51186"/>
    </source>
</evidence>
<feature type="domain" description="N-acetyltransferase" evidence="1">
    <location>
        <begin position="19"/>
        <end position="181"/>
    </location>
</feature>
<organism evidence="2 3">
    <name type="scientific">Lojkania enalia</name>
    <dbReference type="NCBI Taxonomy" id="147567"/>
    <lineage>
        <taxon>Eukaryota</taxon>
        <taxon>Fungi</taxon>
        <taxon>Dikarya</taxon>
        <taxon>Ascomycota</taxon>
        <taxon>Pezizomycotina</taxon>
        <taxon>Dothideomycetes</taxon>
        <taxon>Pleosporomycetidae</taxon>
        <taxon>Pleosporales</taxon>
        <taxon>Pleosporales incertae sedis</taxon>
        <taxon>Lojkania</taxon>
    </lineage>
</organism>
<sequence length="185" mass="20929">MEEAIEANVETKSLTKAKPTWRELSVSDIENLVRVANEIHPNLPESNEVFVERVKLFPEGCLALLKGEDELCGYVISHPIRRRQPPALDSLLGEIVSDADQYYIHDLAILPKVQGLGLAQECMKKLFVVAKRFPTTGLVSVYGTAPFWGRFGFLPEEIDDFLEKKLVDYGDDATYLERKNEEFQG</sequence>
<gene>
    <name evidence="2" type="ORF">CC78DRAFT_528855</name>
</gene>
<dbReference type="OrthoDB" id="2445945at2759"/>
<dbReference type="SUPFAM" id="SSF55729">
    <property type="entry name" value="Acyl-CoA N-acyltransferases (Nat)"/>
    <property type="match status" value="1"/>
</dbReference>
<dbReference type="InterPro" id="IPR016181">
    <property type="entry name" value="Acyl_CoA_acyltransferase"/>
</dbReference>
<dbReference type="PROSITE" id="PS51186">
    <property type="entry name" value="GNAT"/>
    <property type="match status" value="1"/>
</dbReference>
<dbReference type="Proteomes" id="UP000800093">
    <property type="component" value="Unassembled WGS sequence"/>
</dbReference>
<dbReference type="CDD" id="cd04301">
    <property type="entry name" value="NAT_SF"/>
    <property type="match status" value="1"/>
</dbReference>
<dbReference type="Pfam" id="PF00583">
    <property type="entry name" value="Acetyltransf_1"/>
    <property type="match status" value="1"/>
</dbReference>
<keyword evidence="3" id="KW-1185">Reference proteome</keyword>
<proteinExistence type="predicted"/>
<evidence type="ECO:0000313" key="2">
    <source>
        <dbReference type="EMBL" id="KAF2269667.1"/>
    </source>
</evidence>
<dbReference type="GO" id="GO:0016747">
    <property type="term" value="F:acyltransferase activity, transferring groups other than amino-acyl groups"/>
    <property type="evidence" value="ECO:0007669"/>
    <property type="project" value="InterPro"/>
</dbReference>
<dbReference type="Gene3D" id="3.40.630.30">
    <property type="match status" value="1"/>
</dbReference>